<evidence type="ECO:0000259" key="3">
    <source>
        <dbReference type="Pfam" id="PF00144"/>
    </source>
</evidence>
<feature type="signal peptide" evidence="2">
    <location>
        <begin position="1"/>
        <end position="23"/>
    </location>
</feature>
<dbReference type="Proteomes" id="UP000318431">
    <property type="component" value="Unassembled WGS sequence"/>
</dbReference>
<comment type="caution">
    <text evidence="4">The sequence shown here is derived from an EMBL/GenBank/DDBJ whole genome shotgun (WGS) entry which is preliminary data.</text>
</comment>
<sequence length="674" mass="73092">MDLRRIVVLAAGLVIGGATLAQQAVQPEAVVPGPAVAAPAGPAMVPAPRGKEGLTKDDVDSWLDGYMPYALNTGVIPGAVVVVVKDGQILTARGFGYADVEHRTPVDPERTLFRPGSVSKLVTWTAVMQQVERGKLDLDTDVNKYLDFTIPALDGAPITLRQIMTHTAGFEEAAKEIIDYLPAKTPKLGALLKAWVPHRIYPAGTTPAYSNYATALAGYVVERISGQPFDDYVEQHVFAPLGMKDASFRQPLPARLAKQMARGYPKAGEEAKPFEIIGPAPAGSLSASGTDMGRFMLGMLQYGELTGQRVLSAQTAATMLHSPLEKVDPRSLIPPLNRMELGFFETNINGRAVVGHLGDTEAFHTSLHLYTKEGVGLYASFNSTGKEGAVGTLRTALFHDFSDRYLPNVAPADGKVDAKTAAEHARLMGGVWENSRKSESNFFALLGFAGQTKVTVTDKGELLIPALVGRGGQPREWVEIAPFVWRDRNGHDRIAAQVVDGKPVRWSMDFMSPFMVFDRVPASRSTAWLTPALVVGLLVLLLTFLALPADWIVRRRYGVGPAQAGKARTATRATRILAGLSLAVLAGWAGLIAAMMASLKYATSFSDPWLWLLQGLGLIIFVGSILASGRHLQLAFQEKRSLWRKLWSILVFASALLLCYFAWQFGLLAFTVHY</sequence>
<dbReference type="SUPFAM" id="SSF56601">
    <property type="entry name" value="beta-lactamase/transpeptidase-like"/>
    <property type="match status" value="1"/>
</dbReference>
<feature type="transmembrane region" description="Helical" evidence="1">
    <location>
        <begin position="609"/>
        <end position="628"/>
    </location>
</feature>
<feature type="transmembrane region" description="Helical" evidence="1">
    <location>
        <begin position="649"/>
        <end position="672"/>
    </location>
</feature>
<protein>
    <submittedName>
        <fullName evidence="4">CubicO group peptidase (Beta-lactamase class C family)</fullName>
    </submittedName>
</protein>
<feature type="transmembrane region" description="Helical" evidence="1">
    <location>
        <begin position="528"/>
        <end position="547"/>
    </location>
</feature>
<evidence type="ECO:0000256" key="2">
    <source>
        <dbReference type="SAM" id="SignalP"/>
    </source>
</evidence>
<dbReference type="InterPro" id="IPR050491">
    <property type="entry name" value="AmpC-like"/>
</dbReference>
<feature type="transmembrane region" description="Helical" evidence="1">
    <location>
        <begin position="576"/>
        <end position="597"/>
    </location>
</feature>
<keyword evidence="2" id="KW-0732">Signal</keyword>
<keyword evidence="5" id="KW-1185">Reference proteome</keyword>
<dbReference type="Pfam" id="PF00144">
    <property type="entry name" value="Beta-lactamase"/>
    <property type="match status" value="1"/>
</dbReference>
<feature type="domain" description="Beta-lactamase-related" evidence="3">
    <location>
        <begin position="73"/>
        <end position="389"/>
    </location>
</feature>
<name>A0A562RJH2_9BURK</name>
<dbReference type="PANTHER" id="PTHR46825:SF9">
    <property type="entry name" value="BETA-LACTAMASE-RELATED DOMAIN-CONTAINING PROTEIN"/>
    <property type="match status" value="1"/>
</dbReference>
<organism evidence="4 5">
    <name type="scientific">Pseudoduganella lurida</name>
    <dbReference type="NCBI Taxonomy" id="1036180"/>
    <lineage>
        <taxon>Bacteria</taxon>
        <taxon>Pseudomonadati</taxon>
        <taxon>Pseudomonadota</taxon>
        <taxon>Betaproteobacteria</taxon>
        <taxon>Burkholderiales</taxon>
        <taxon>Oxalobacteraceae</taxon>
        <taxon>Telluria group</taxon>
        <taxon>Pseudoduganella</taxon>
    </lineage>
</organism>
<dbReference type="EMBL" id="VLLB01000001">
    <property type="protein sequence ID" value="TWI69219.1"/>
    <property type="molecule type" value="Genomic_DNA"/>
</dbReference>
<dbReference type="PANTHER" id="PTHR46825">
    <property type="entry name" value="D-ALANYL-D-ALANINE-CARBOXYPEPTIDASE/ENDOPEPTIDASE AMPH"/>
    <property type="match status" value="1"/>
</dbReference>
<evidence type="ECO:0000256" key="1">
    <source>
        <dbReference type="SAM" id="Phobius"/>
    </source>
</evidence>
<proteinExistence type="predicted"/>
<dbReference type="Gene3D" id="3.40.710.10">
    <property type="entry name" value="DD-peptidase/beta-lactamase superfamily"/>
    <property type="match status" value="1"/>
</dbReference>
<dbReference type="InterPro" id="IPR012338">
    <property type="entry name" value="Beta-lactam/transpept-like"/>
</dbReference>
<gene>
    <name evidence="4" type="ORF">IP91_00285</name>
</gene>
<dbReference type="InterPro" id="IPR001466">
    <property type="entry name" value="Beta-lactam-related"/>
</dbReference>
<accession>A0A562RJH2</accession>
<evidence type="ECO:0000313" key="4">
    <source>
        <dbReference type="EMBL" id="TWI69219.1"/>
    </source>
</evidence>
<keyword evidence="1" id="KW-1133">Transmembrane helix</keyword>
<evidence type="ECO:0000313" key="5">
    <source>
        <dbReference type="Proteomes" id="UP000318431"/>
    </source>
</evidence>
<reference evidence="4 5" key="1">
    <citation type="journal article" date="2015" name="Stand. Genomic Sci.">
        <title>Genomic Encyclopedia of Bacterial and Archaeal Type Strains, Phase III: the genomes of soil and plant-associated and newly described type strains.</title>
        <authorList>
            <person name="Whitman W.B."/>
            <person name="Woyke T."/>
            <person name="Klenk H.P."/>
            <person name="Zhou Y."/>
            <person name="Lilburn T.G."/>
            <person name="Beck B.J."/>
            <person name="De Vos P."/>
            <person name="Vandamme P."/>
            <person name="Eisen J.A."/>
            <person name="Garrity G."/>
            <person name="Hugenholtz P."/>
            <person name="Kyrpides N.C."/>
        </authorList>
    </citation>
    <scope>NUCLEOTIDE SEQUENCE [LARGE SCALE GENOMIC DNA]</scope>
    <source>
        <strain evidence="4 5">CGMCC 1.10822</strain>
    </source>
</reference>
<feature type="chain" id="PRO_5022177906" evidence="2">
    <location>
        <begin position="24"/>
        <end position="674"/>
    </location>
</feature>
<keyword evidence="1" id="KW-0812">Transmembrane</keyword>
<dbReference type="AlphaFoldDB" id="A0A562RJH2"/>
<dbReference type="OrthoDB" id="9801061at2"/>
<dbReference type="RefSeq" id="WP_145646987.1">
    <property type="nucleotide sequence ID" value="NZ_VLLB01000001.1"/>
</dbReference>
<keyword evidence="1" id="KW-0472">Membrane</keyword>